<proteinExistence type="predicted"/>
<dbReference type="InterPro" id="IPR048147">
    <property type="entry name" value="CBO0543-like"/>
</dbReference>
<keyword evidence="1" id="KW-0812">Transmembrane</keyword>
<dbReference type="KEGG" id="lao:AOX59_06410"/>
<dbReference type="AlphaFoldDB" id="A0A0U4FJ21"/>
<evidence type="ECO:0000313" key="3">
    <source>
        <dbReference type="Proteomes" id="UP000050331"/>
    </source>
</evidence>
<feature type="transmembrane region" description="Helical" evidence="1">
    <location>
        <begin position="122"/>
        <end position="142"/>
    </location>
</feature>
<feature type="transmembrane region" description="Helical" evidence="1">
    <location>
        <begin position="89"/>
        <end position="110"/>
    </location>
</feature>
<sequence>MEKIILWFLLILGIALFIFSLRKQPIKDWLLSFLLTSYSALILGTIVVEFKLIKYLVLSNHVNAGYLYELLLFPVIGVYFYQTSYRSNLPGIIFQCALYTSGLTIVEVIIEEYTNIVEFVNWHWTYTLLSVFCFMLAIRFLLKLINRKNKY</sequence>
<organism evidence="2 3">
    <name type="scientific">Lentibacillus amyloliquefaciens</name>
    <dbReference type="NCBI Taxonomy" id="1472767"/>
    <lineage>
        <taxon>Bacteria</taxon>
        <taxon>Bacillati</taxon>
        <taxon>Bacillota</taxon>
        <taxon>Bacilli</taxon>
        <taxon>Bacillales</taxon>
        <taxon>Bacillaceae</taxon>
        <taxon>Lentibacillus</taxon>
    </lineage>
</organism>
<reference evidence="2 3" key="1">
    <citation type="submission" date="2016-01" db="EMBL/GenBank/DDBJ databases">
        <title>Complete genome sequence of strain Lentibacillus amyloliquefaciens LAM0015T isolated from saline sediment.</title>
        <authorList>
            <person name="Wang J.-L."/>
            <person name="He M.-X."/>
        </authorList>
    </citation>
    <scope>NUCLEOTIDE SEQUENCE [LARGE SCALE GENOMIC DNA]</scope>
    <source>
        <strain evidence="2 3">LAM0015</strain>
    </source>
</reference>
<accession>A0A0U4FJ21</accession>
<gene>
    <name evidence="2" type="ORF">AOX59_06410</name>
</gene>
<protein>
    <submittedName>
        <fullName evidence="2">Uncharacterized protein</fullName>
    </submittedName>
</protein>
<keyword evidence="1" id="KW-0472">Membrane</keyword>
<keyword evidence="1" id="KW-1133">Transmembrane helix</keyword>
<feature type="transmembrane region" description="Helical" evidence="1">
    <location>
        <begin position="65"/>
        <end position="82"/>
    </location>
</feature>
<dbReference type="Proteomes" id="UP000050331">
    <property type="component" value="Chromosome"/>
</dbReference>
<feature type="transmembrane region" description="Helical" evidence="1">
    <location>
        <begin position="29"/>
        <end position="53"/>
    </location>
</feature>
<name>A0A0U4FJ21_9BACI</name>
<keyword evidence="3" id="KW-1185">Reference proteome</keyword>
<dbReference type="NCBIfam" id="NF041644">
    <property type="entry name" value="CBO0543_fam"/>
    <property type="match status" value="1"/>
</dbReference>
<dbReference type="EMBL" id="CP013862">
    <property type="protein sequence ID" value="ALX50557.1"/>
    <property type="molecule type" value="Genomic_DNA"/>
</dbReference>
<evidence type="ECO:0000313" key="2">
    <source>
        <dbReference type="EMBL" id="ALX50557.1"/>
    </source>
</evidence>
<feature type="transmembrane region" description="Helical" evidence="1">
    <location>
        <begin position="6"/>
        <end position="22"/>
    </location>
</feature>
<evidence type="ECO:0000256" key="1">
    <source>
        <dbReference type="SAM" id="Phobius"/>
    </source>
</evidence>